<protein>
    <recommendedName>
        <fullName evidence="3">Lantibiotic dehydratase N-terminal domain-containing protein</fullName>
    </recommendedName>
</protein>
<dbReference type="AlphaFoldDB" id="Q815L9"/>
<proteinExistence type="predicted"/>
<dbReference type="RefSeq" id="WP_001004204.1">
    <property type="nucleotide sequence ID" value="NC_004722.1"/>
</dbReference>
<organism evidence="1 2">
    <name type="scientific">Bacillus cereus (strain ATCC 14579 / DSM 31 / CCUG 7414 / JCM 2152 / NBRC 15305 / NCIMB 9373 / NCTC 2599 / NRRL B-3711)</name>
    <dbReference type="NCBI Taxonomy" id="226900"/>
    <lineage>
        <taxon>Bacteria</taxon>
        <taxon>Bacillati</taxon>
        <taxon>Bacillota</taxon>
        <taxon>Bacilli</taxon>
        <taxon>Bacillales</taxon>
        <taxon>Bacillaceae</taxon>
        <taxon>Bacillus</taxon>
        <taxon>Bacillus cereus group</taxon>
    </lineage>
</organism>
<dbReference type="HOGENOM" id="CLU_388657_0_0_9"/>
<evidence type="ECO:0008006" key="3">
    <source>
        <dbReference type="Google" id="ProtNLM"/>
    </source>
</evidence>
<dbReference type="KEGG" id="bce:BC5124"/>
<reference evidence="1 2" key="1">
    <citation type="journal article" date="2003" name="Nature">
        <title>Genome sequence of Bacillus cereus and comparative analysis with Bacillus anthracis.</title>
        <authorList>
            <person name="Ivanova N."/>
            <person name="Sorokin A."/>
            <person name="Anderson I."/>
            <person name="Galleron N."/>
            <person name="Candelon B."/>
            <person name="Kapatral V."/>
            <person name="Bhattacharyya A."/>
            <person name="Reznik G."/>
            <person name="Mikhailova N."/>
            <person name="Lapidus A."/>
            <person name="Chu L."/>
            <person name="Mazur M."/>
            <person name="Goltsman E."/>
            <person name="Larsen N."/>
            <person name="D'Souza M."/>
            <person name="Walunas T."/>
            <person name="Grechkin Y."/>
            <person name="Pusch G."/>
            <person name="Haselkorn R."/>
            <person name="Fonstein M."/>
            <person name="Ehrlich S.D."/>
            <person name="Overbeek R."/>
            <person name="Kyrpides N."/>
        </authorList>
    </citation>
    <scope>NUCLEOTIDE SEQUENCE [LARGE SCALE GENOMIC DNA]</scope>
    <source>
        <strain evidence="2">ATCC 14579 / DSM 31 / CCUG 7414 / JCM 2152 / NBRC 15305 / NCIMB 9373 / NCTC 2599 / NRRL B-3711</strain>
    </source>
</reference>
<accession>Q815L9</accession>
<dbReference type="Proteomes" id="UP000001417">
    <property type="component" value="Chromosome"/>
</dbReference>
<gene>
    <name evidence="1" type="ordered locus">BC_5124</name>
</gene>
<name>Q815L9_BACCR</name>
<evidence type="ECO:0000313" key="1">
    <source>
        <dbReference type="EMBL" id="AAP11993.1"/>
    </source>
</evidence>
<dbReference type="PATRIC" id="fig|226900.8.peg.5281"/>
<dbReference type="EMBL" id="AE016877">
    <property type="protein sequence ID" value="AAP11993.1"/>
    <property type="molecule type" value="Genomic_DNA"/>
</dbReference>
<sequence length="710" mass="84025">MNELLCMKREALFKPSLLNRLKDKDLFFVKEYLVKKQELQNIQKILLAELNKKTKKYYDTQEIELLRIYQSLKRRIKRKLDVKESVDDSADKIINELISKYNLLIIELTSLKQKMNNVFQNKEKNYYEAFYTEEKFKKALKVTTPEAYKSLVDLNIQKDSLNRARYGYIQRATVKTSPLSYFGKTTYYSLNKKDSEETLQLNNVVKYLILTAAMNDVEVMNLLRIKINPVFKKINNAEGIYYEKNFLLNGVDWVLKQDDILHNKEVLNILKRIKICKTPNNIINALQEENNFTYEVLVNNGVIVPDYSLYINDDQKFKDIIVSIFGIQMVELLFPNCINDIQYEQISNKVLKYLSRHDSNYFGVSLCKKFLELPLYYHNDVEKNQFSVPSISSERMKEIFDDCVVQNKNSYYIYNLILGDKEKYQDQSLLAVITDIKEKYMFERNLTIKNTIKIKPQMRKSALIFYQSDVNGNIVINNINAGTGAVFHRNAEIFDKCINDNLKNYYNKLFYEDFPIYEVVMDEEISNHVDTGKSFHKKLKWPEDFLDIRLHVSADNQIRFVYKDEFIHLLDLGTIPFHLFYGSKGVLLNLIHPWNIDMKNLGELNNRKRYNLIVQDAIQSTDMSNWDFFMALSSYFTENNLPMEFFLRKNNYSFKKSKPIWISLYSSESIKVLKRILKGEKEVIIEEIYPNFNENLEQKVVEYAVLKIEE</sequence>
<keyword evidence="2" id="KW-1185">Reference proteome</keyword>
<evidence type="ECO:0000313" key="2">
    <source>
        <dbReference type="Proteomes" id="UP000001417"/>
    </source>
</evidence>